<evidence type="ECO:0000256" key="1">
    <source>
        <dbReference type="SAM" id="MobiDB-lite"/>
    </source>
</evidence>
<feature type="compositionally biased region" description="Basic and acidic residues" evidence="1">
    <location>
        <begin position="118"/>
        <end position="129"/>
    </location>
</feature>
<dbReference type="AlphaFoldDB" id="A0A2Z7AT33"/>
<dbReference type="GO" id="GO:0051301">
    <property type="term" value="P:cell division"/>
    <property type="evidence" value="ECO:0007669"/>
    <property type="project" value="UniProtKB-KW"/>
</dbReference>
<keyword evidence="3" id="KW-1185">Reference proteome</keyword>
<keyword evidence="2" id="KW-0131">Cell cycle</keyword>
<organism evidence="2 3">
    <name type="scientific">Dorcoceras hygrometricum</name>
    <dbReference type="NCBI Taxonomy" id="472368"/>
    <lineage>
        <taxon>Eukaryota</taxon>
        <taxon>Viridiplantae</taxon>
        <taxon>Streptophyta</taxon>
        <taxon>Embryophyta</taxon>
        <taxon>Tracheophyta</taxon>
        <taxon>Spermatophyta</taxon>
        <taxon>Magnoliopsida</taxon>
        <taxon>eudicotyledons</taxon>
        <taxon>Gunneridae</taxon>
        <taxon>Pentapetalae</taxon>
        <taxon>asterids</taxon>
        <taxon>lamiids</taxon>
        <taxon>Lamiales</taxon>
        <taxon>Gesneriaceae</taxon>
        <taxon>Didymocarpoideae</taxon>
        <taxon>Trichosporeae</taxon>
        <taxon>Loxocarpinae</taxon>
        <taxon>Dorcoceras</taxon>
    </lineage>
</organism>
<protein>
    <submittedName>
        <fullName evidence="2">Cell division cycle protein 27B-like</fullName>
    </submittedName>
</protein>
<feature type="compositionally biased region" description="Polar residues" evidence="1">
    <location>
        <begin position="80"/>
        <end position="96"/>
    </location>
</feature>
<proteinExistence type="predicted"/>
<keyword evidence="2" id="KW-0132">Cell division</keyword>
<accession>A0A2Z7AT33</accession>
<sequence>MKSERKQRGNQNDVAQIVDDEKLDSNSLLEETDIAKKKAPFLEKSQSIAIEPCETETVDETEPCVAQENSIRGSDASEILGSSTVKDSSNRCSTTPPNNPPHSHMQTKNGGPTSLIEPHTEHGIGHKISEGNTQTTAKQPPETTAMHRGCQQPTDTLTTPKPLISRDPTLHRTETEAQTRRDRGSLTEIDGETQRGTKKRGGGY</sequence>
<feature type="region of interest" description="Disordered" evidence="1">
    <location>
        <begin position="53"/>
        <end position="204"/>
    </location>
</feature>
<reference evidence="2 3" key="1">
    <citation type="journal article" date="2015" name="Proc. Natl. Acad. Sci. U.S.A.">
        <title>The resurrection genome of Boea hygrometrica: A blueprint for survival of dehydration.</title>
        <authorList>
            <person name="Xiao L."/>
            <person name="Yang G."/>
            <person name="Zhang L."/>
            <person name="Yang X."/>
            <person name="Zhao S."/>
            <person name="Ji Z."/>
            <person name="Zhou Q."/>
            <person name="Hu M."/>
            <person name="Wang Y."/>
            <person name="Chen M."/>
            <person name="Xu Y."/>
            <person name="Jin H."/>
            <person name="Xiao X."/>
            <person name="Hu G."/>
            <person name="Bao F."/>
            <person name="Hu Y."/>
            <person name="Wan P."/>
            <person name="Li L."/>
            <person name="Deng X."/>
            <person name="Kuang T."/>
            <person name="Xiang C."/>
            <person name="Zhu J.K."/>
            <person name="Oliver M.J."/>
            <person name="He Y."/>
        </authorList>
    </citation>
    <scope>NUCLEOTIDE SEQUENCE [LARGE SCALE GENOMIC DNA]</scope>
    <source>
        <strain evidence="3">cv. XS01</strain>
    </source>
</reference>
<dbReference type="Proteomes" id="UP000250235">
    <property type="component" value="Unassembled WGS sequence"/>
</dbReference>
<name>A0A2Z7AT33_9LAMI</name>
<feature type="region of interest" description="Disordered" evidence="1">
    <location>
        <begin position="1"/>
        <end position="26"/>
    </location>
</feature>
<feature type="compositionally biased region" description="Polar residues" evidence="1">
    <location>
        <begin position="130"/>
        <end position="142"/>
    </location>
</feature>
<evidence type="ECO:0000313" key="3">
    <source>
        <dbReference type="Proteomes" id="UP000250235"/>
    </source>
</evidence>
<evidence type="ECO:0000313" key="2">
    <source>
        <dbReference type="EMBL" id="KZV24546.1"/>
    </source>
</evidence>
<feature type="compositionally biased region" description="Acidic residues" evidence="1">
    <location>
        <begin position="53"/>
        <end position="62"/>
    </location>
</feature>
<gene>
    <name evidence="2" type="ORF">F511_37054</name>
</gene>
<feature type="compositionally biased region" description="Basic and acidic residues" evidence="1">
    <location>
        <begin position="168"/>
        <end position="185"/>
    </location>
</feature>
<dbReference type="EMBL" id="KV012615">
    <property type="protein sequence ID" value="KZV24546.1"/>
    <property type="molecule type" value="Genomic_DNA"/>
</dbReference>